<dbReference type="EMBL" id="SNTY01000015">
    <property type="protein sequence ID" value="TEU28674.1"/>
    <property type="molecule type" value="Genomic_DNA"/>
</dbReference>
<keyword evidence="3" id="KW-1185">Reference proteome</keyword>
<gene>
    <name evidence="2" type="ORF">E2B99_05375</name>
</gene>
<feature type="transmembrane region" description="Helical" evidence="1">
    <location>
        <begin position="139"/>
        <end position="156"/>
    </location>
</feature>
<comment type="caution">
    <text evidence="2">The sequence shown here is derived from an EMBL/GenBank/DDBJ whole genome shotgun (WGS) entry which is preliminary data.</text>
</comment>
<dbReference type="STRING" id="1120977.GCA_000619845_01131"/>
<feature type="transmembrane region" description="Helical" evidence="1">
    <location>
        <begin position="25"/>
        <end position="45"/>
    </location>
</feature>
<accession>A0A4Y7XDI3</accession>
<dbReference type="Proteomes" id="UP000297834">
    <property type="component" value="Unassembled WGS sequence"/>
</dbReference>
<keyword evidence="1" id="KW-1133">Transmembrane helix</keyword>
<keyword evidence="1" id="KW-0812">Transmembrane</keyword>
<name>A0A4Y7XDI3_9GAMM</name>
<evidence type="ECO:0000256" key="1">
    <source>
        <dbReference type="SAM" id="Phobius"/>
    </source>
</evidence>
<organism evidence="2 3">
    <name type="scientific">Alkanindiges illinoisensis</name>
    <dbReference type="NCBI Taxonomy" id="197183"/>
    <lineage>
        <taxon>Bacteria</taxon>
        <taxon>Pseudomonadati</taxon>
        <taxon>Pseudomonadota</taxon>
        <taxon>Gammaproteobacteria</taxon>
        <taxon>Moraxellales</taxon>
        <taxon>Moraxellaceae</taxon>
        <taxon>Alkanindiges</taxon>
    </lineage>
</organism>
<evidence type="ECO:0000313" key="2">
    <source>
        <dbReference type="EMBL" id="TEU28674.1"/>
    </source>
</evidence>
<keyword evidence="1" id="KW-0472">Membrane</keyword>
<dbReference type="OrthoDB" id="9823876at2"/>
<evidence type="ECO:0008006" key="4">
    <source>
        <dbReference type="Google" id="ProtNLM"/>
    </source>
</evidence>
<evidence type="ECO:0000313" key="3">
    <source>
        <dbReference type="Proteomes" id="UP000297834"/>
    </source>
</evidence>
<reference evidence="2 3" key="1">
    <citation type="submission" date="2019-03" db="EMBL/GenBank/DDBJ databases">
        <title>Alkanindiges illinoisensis: a potential pathogenic isolated from ascites of a gastric cancer patient with abdominal metastasis.</title>
        <authorList>
            <person name="Hu X."/>
            <person name="Yang B."/>
            <person name="Yan X."/>
            <person name="Lin L."/>
            <person name="Zhao H."/>
            <person name="Zhou F."/>
            <person name="Su B."/>
            <person name="Chen J."/>
            <person name="Rui Y."/>
            <person name="Wang Q."/>
            <person name="Zheng L."/>
        </authorList>
    </citation>
    <scope>NUCLEOTIDE SEQUENCE [LARGE SCALE GENOMIC DNA]</scope>
    <source>
        <strain evidence="2 3">NFYY 23406</strain>
    </source>
</reference>
<protein>
    <recommendedName>
        <fullName evidence="4">DUF3592 domain-containing protein</fullName>
    </recommendedName>
</protein>
<proteinExistence type="predicted"/>
<dbReference type="RefSeq" id="WP_134243930.1">
    <property type="nucleotide sequence ID" value="NZ_SNTY01000015.1"/>
</dbReference>
<dbReference type="AlphaFoldDB" id="A0A4Y7XDI3"/>
<sequence>MADLYASLRSIVDQPQKLFQIIFKVLKYLSLACLIFCAIGLTHAIKRVYPLWVNGAVTQGIIVAYQPTSWHQHSSTGGRVVTTQLPIVEFTVNKKPVRFTDHFGHDIQHLQATVPVIYATNKPELAIMDKGPLKNWLEVYIWLFGLLCGVLGLKRFNQIRVSDL</sequence>